<evidence type="ECO:0000313" key="4">
    <source>
        <dbReference type="Proteomes" id="UP001432322"/>
    </source>
</evidence>
<dbReference type="AlphaFoldDB" id="A0AAV5WQT2"/>
<feature type="coiled-coil region" evidence="1">
    <location>
        <begin position="337"/>
        <end position="364"/>
    </location>
</feature>
<feature type="transmembrane region" description="Helical" evidence="2">
    <location>
        <begin position="109"/>
        <end position="129"/>
    </location>
</feature>
<keyword evidence="2" id="KW-1133">Transmembrane helix</keyword>
<keyword evidence="2" id="KW-0472">Membrane</keyword>
<name>A0AAV5WQT2_9BILA</name>
<proteinExistence type="predicted"/>
<evidence type="ECO:0000256" key="1">
    <source>
        <dbReference type="SAM" id="Coils"/>
    </source>
</evidence>
<dbReference type="Proteomes" id="UP001432322">
    <property type="component" value="Unassembled WGS sequence"/>
</dbReference>
<feature type="non-terminal residue" evidence="3">
    <location>
        <position position="368"/>
    </location>
</feature>
<keyword evidence="2" id="KW-0812">Transmembrane</keyword>
<organism evidence="3 4">
    <name type="scientific">Pristionchus fissidentatus</name>
    <dbReference type="NCBI Taxonomy" id="1538716"/>
    <lineage>
        <taxon>Eukaryota</taxon>
        <taxon>Metazoa</taxon>
        <taxon>Ecdysozoa</taxon>
        <taxon>Nematoda</taxon>
        <taxon>Chromadorea</taxon>
        <taxon>Rhabditida</taxon>
        <taxon>Rhabditina</taxon>
        <taxon>Diplogasteromorpha</taxon>
        <taxon>Diplogasteroidea</taxon>
        <taxon>Neodiplogasteridae</taxon>
        <taxon>Pristionchus</taxon>
    </lineage>
</organism>
<sequence>FHRSFHRRLKMKVDKFDKFEPSSMGELHRQLELKEEENVEQREEILTLAKTMRNTIGLKNGKIKELEDTLALERNSAKTEKKTNELHLANERNAAKKENEDVTAYWKKIVFGMAFALALSLLIVIAFSVKKSNKLEYYEKELSHAKIRISNQIYWSERTRNYTLKKINQREEKINNLSKNVQSITQQFDLCTKQLAETSSRVEQTGQLSEHETIIAKKLNADLNLCNNDLHVQKEEVERLEKELDSSKRQEEMNKIKNEKTQQSITDKLNLANFIINGMKLDLEFERNERKSIESSPRSVKNWIQSTPKSFLSASIVAVFFVSAVIVRAFNSKQLDAVQIKKDLEETKRELKTVKIENSALIEEVRVI</sequence>
<protein>
    <submittedName>
        <fullName evidence="3">Uncharacterized protein</fullName>
    </submittedName>
</protein>
<feature type="coiled-coil region" evidence="1">
    <location>
        <begin position="24"/>
        <end position="83"/>
    </location>
</feature>
<evidence type="ECO:0000313" key="3">
    <source>
        <dbReference type="EMBL" id="GMT33422.1"/>
    </source>
</evidence>
<reference evidence="3" key="1">
    <citation type="submission" date="2023-10" db="EMBL/GenBank/DDBJ databases">
        <title>Genome assembly of Pristionchus species.</title>
        <authorList>
            <person name="Yoshida K."/>
            <person name="Sommer R.J."/>
        </authorList>
    </citation>
    <scope>NUCLEOTIDE SEQUENCE</scope>
    <source>
        <strain evidence="3">RS5133</strain>
    </source>
</reference>
<evidence type="ECO:0000256" key="2">
    <source>
        <dbReference type="SAM" id="Phobius"/>
    </source>
</evidence>
<feature type="non-terminal residue" evidence="3">
    <location>
        <position position="1"/>
    </location>
</feature>
<comment type="caution">
    <text evidence="3">The sequence shown here is derived from an EMBL/GenBank/DDBJ whole genome shotgun (WGS) entry which is preliminary data.</text>
</comment>
<feature type="coiled-coil region" evidence="1">
    <location>
        <begin position="216"/>
        <end position="257"/>
    </location>
</feature>
<dbReference type="EMBL" id="BTSY01000006">
    <property type="protein sequence ID" value="GMT33422.1"/>
    <property type="molecule type" value="Genomic_DNA"/>
</dbReference>
<gene>
    <name evidence="3" type="ORF">PFISCL1PPCAC_24719</name>
</gene>
<feature type="transmembrane region" description="Helical" evidence="2">
    <location>
        <begin position="311"/>
        <end position="331"/>
    </location>
</feature>
<accession>A0AAV5WQT2</accession>
<keyword evidence="4" id="KW-1185">Reference proteome</keyword>
<keyword evidence="1" id="KW-0175">Coiled coil</keyword>